<comment type="subcellular location">
    <subcellularLocation>
        <location evidence="1">Mitochondrion</location>
    </subcellularLocation>
</comment>
<reference evidence="9" key="1">
    <citation type="submission" date="2021-12" db="EMBL/GenBank/DDBJ databases">
        <authorList>
            <person name="Zaccaron A."/>
            <person name="Stergiopoulos I."/>
        </authorList>
    </citation>
    <scope>NUCLEOTIDE SEQUENCE</scope>
    <source>
        <strain evidence="9">Race5_Kim</strain>
    </source>
</reference>
<dbReference type="PANTHER" id="PTHR21183">
    <property type="entry name" value="RIBOSOMAL PROTEIN L47, MITOCHONDRIAL-RELATED"/>
    <property type="match status" value="1"/>
</dbReference>
<dbReference type="GeneID" id="71988084"/>
<evidence type="ECO:0000313" key="10">
    <source>
        <dbReference type="Proteomes" id="UP000756132"/>
    </source>
</evidence>
<evidence type="ECO:0000256" key="8">
    <source>
        <dbReference type="SAM" id="MobiDB-lite"/>
    </source>
</evidence>
<dbReference type="Proteomes" id="UP000756132">
    <property type="component" value="Chromosome 3"/>
</dbReference>
<comment type="similarity">
    <text evidence="2">Belongs to the universal ribosomal protein uL29 family.</text>
</comment>
<evidence type="ECO:0000256" key="4">
    <source>
        <dbReference type="ARBA" id="ARBA00023128"/>
    </source>
</evidence>
<evidence type="ECO:0000256" key="3">
    <source>
        <dbReference type="ARBA" id="ARBA00022980"/>
    </source>
</evidence>
<dbReference type="GO" id="GO:0032543">
    <property type="term" value="P:mitochondrial translation"/>
    <property type="evidence" value="ECO:0007669"/>
    <property type="project" value="TreeGrafter"/>
</dbReference>
<dbReference type="GO" id="GO:0005762">
    <property type="term" value="C:mitochondrial large ribosomal subunit"/>
    <property type="evidence" value="ECO:0007669"/>
    <property type="project" value="TreeGrafter"/>
</dbReference>
<dbReference type="KEGG" id="ffu:CLAFUR5_08206"/>
<evidence type="ECO:0000256" key="2">
    <source>
        <dbReference type="ARBA" id="ARBA00009254"/>
    </source>
</evidence>
<keyword evidence="10" id="KW-1185">Reference proteome</keyword>
<organism evidence="9 10">
    <name type="scientific">Passalora fulva</name>
    <name type="common">Tomato leaf mold</name>
    <name type="synonym">Cladosporium fulvum</name>
    <dbReference type="NCBI Taxonomy" id="5499"/>
    <lineage>
        <taxon>Eukaryota</taxon>
        <taxon>Fungi</taxon>
        <taxon>Dikarya</taxon>
        <taxon>Ascomycota</taxon>
        <taxon>Pezizomycotina</taxon>
        <taxon>Dothideomycetes</taxon>
        <taxon>Dothideomycetidae</taxon>
        <taxon>Mycosphaerellales</taxon>
        <taxon>Mycosphaerellaceae</taxon>
        <taxon>Fulvia</taxon>
    </lineage>
</organism>
<evidence type="ECO:0000256" key="7">
    <source>
        <dbReference type="ARBA" id="ARBA00035399"/>
    </source>
</evidence>
<evidence type="ECO:0000256" key="5">
    <source>
        <dbReference type="ARBA" id="ARBA00023274"/>
    </source>
</evidence>
<keyword evidence="3 9" id="KW-0689">Ribosomal protein</keyword>
<dbReference type="InterPro" id="IPR038340">
    <property type="entry name" value="MRP-L47_sf"/>
</dbReference>
<dbReference type="RefSeq" id="XP_047759817.1">
    <property type="nucleotide sequence ID" value="XM_047907354.1"/>
</dbReference>
<evidence type="ECO:0000256" key="1">
    <source>
        <dbReference type="ARBA" id="ARBA00004173"/>
    </source>
</evidence>
<dbReference type="OrthoDB" id="270763at2759"/>
<proteinExistence type="inferred from homology"/>
<keyword evidence="4" id="KW-0496">Mitochondrion</keyword>
<dbReference type="Gene3D" id="6.10.330.20">
    <property type="match status" value="1"/>
</dbReference>
<evidence type="ECO:0000313" key="9">
    <source>
        <dbReference type="EMBL" id="UJO15451.1"/>
    </source>
</evidence>
<dbReference type="AlphaFoldDB" id="A0A9Q8P6Y9"/>
<gene>
    <name evidence="9" type="ORF">CLAFUR5_08206</name>
</gene>
<dbReference type="PANTHER" id="PTHR21183:SF18">
    <property type="entry name" value="LARGE RIBOSOMAL SUBUNIT PROTEIN UL29M"/>
    <property type="match status" value="1"/>
</dbReference>
<dbReference type="Pfam" id="PF06984">
    <property type="entry name" value="MRP-L47"/>
    <property type="match status" value="1"/>
</dbReference>
<reference evidence="9" key="2">
    <citation type="journal article" date="2022" name="Microb. Genom.">
        <title>A chromosome-scale genome assembly of the tomato pathogen Cladosporium fulvum reveals a compartmentalized genome architecture and the presence of a dispensable chromosome.</title>
        <authorList>
            <person name="Zaccaron A.Z."/>
            <person name="Chen L.H."/>
            <person name="Samaras A."/>
            <person name="Stergiopoulos I."/>
        </authorList>
    </citation>
    <scope>NUCLEOTIDE SEQUENCE</scope>
    <source>
        <strain evidence="9">Race5_Kim</strain>
    </source>
</reference>
<dbReference type="OMA" id="YAHGRAW"/>
<sequence length="263" mass="30068">MATMHCTTRSLLASVFNTPVARAPTIPPAFLLPSLALHQTSSFSTTTNRHARKDHNRNRGVSALRRTGLGKKQRLSVKLENLPKPVLDPAKRTPIEVDDDHGLWDFFPQDKKAMATPEEMNAHGRAWTVAELRNKDWDDLHRLWWVCLKEINRLNSYAAERERIGNMYGLYESNVRKTAIRNTMKAIKHTLTERWYAWDNARVEAMNDDEINMYADLDNGEPAFLPRNDEYEDAPISQQQSARPQDSTLPPPANPQPSSEARI</sequence>
<keyword evidence="5" id="KW-0687">Ribonucleoprotein</keyword>
<dbReference type="InterPro" id="IPR010729">
    <property type="entry name" value="Ribosomal_uL29_mit"/>
</dbReference>
<evidence type="ECO:0000256" key="6">
    <source>
        <dbReference type="ARBA" id="ARBA00035289"/>
    </source>
</evidence>
<dbReference type="EMBL" id="CP090165">
    <property type="protein sequence ID" value="UJO15451.1"/>
    <property type="molecule type" value="Genomic_DNA"/>
</dbReference>
<feature type="compositionally biased region" description="Polar residues" evidence="8">
    <location>
        <begin position="236"/>
        <end position="248"/>
    </location>
</feature>
<feature type="region of interest" description="Disordered" evidence="8">
    <location>
        <begin position="222"/>
        <end position="263"/>
    </location>
</feature>
<accession>A0A9Q8P6Y9</accession>
<name>A0A9Q8P6Y9_PASFU</name>
<dbReference type="GO" id="GO:0003735">
    <property type="term" value="F:structural constituent of ribosome"/>
    <property type="evidence" value="ECO:0007669"/>
    <property type="project" value="InterPro"/>
</dbReference>
<protein>
    <recommendedName>
        <fullName evidence="6">Large ribosomal subunit protein uL29m</fullName>
    </recommendedName>
    <alternativeName>
        <fullName evidence="7">54S ribosomal protein L4, mitochondrial</fullName>
    </alternativeName>
</protein>